<dbReference type="GO" id="GO:0005737">
    <property type="term" value="C:cytoplasm"/>
    <property type="evidence" value="ECO:0007669"/>
    <property type="project" value="TreeGrafter"/>
</dbReference>
<dbReference type="OrthoDB" id="196547at2759"/>
<dbReference type="InterPro" id="IPR040759">
    <property type="entry name" value="RGS_DHEX"/>
</dbReference>
<protein>
    <recommendedName>
        <fullName evidence="2">RGS domain-containing protein</fullName>
    </recommendedName>
</protein>
<dbReference type="InterPro" id="IPR016137">
    <property type="entry name" value="RGS"/>
</dbReference>
<dbReference type="STRING" id="667725.A0A0L0G1X2"/>
<evidence type="ECO:0000259" key="2">
    <source>
        <dbReference type="PROSITE" id="PS50132"/>
    </source>
</evidence>
<keyword evidence="1" id="KW-0734">Signal transduction inhibitor</keyword>
<dbReference type="Gene3D" id="1.10.1240.60">
    <property type="match status" value="1"/>
</dbReference>
<accession>A0A0L0G1X2</accession>
<gene>
    <name evidence="3" type="ORF">SARC_04886</name>
</gene>
<dbReference type="PANTHER" id="PTHR45746">
    <property type="entry name" value="LP21163P"/>
    <property type="match status" value="1"/>
</dbReference>
<dbReference type="GO" id="GO:0005096">
    <property type="term" value="F:GTPase activator activity"/>
    <property type="evidence" value="ECO:0007669"/>
    <property type="project" value="TreeGrafter"/>
</dbReference>
<evidence type="ECO:0000313" key="4">
    <source>
        <dbReference type="Proteomes" id="UP000054560"/>
    </source>
</evidence>
<dbReference type="Pfam" id="PF18148">
    <property type="entry name" value="RGS_DHEX"/>
    <property type="match status" value="1"/>
</dbReference>
<feature type="domain" description="RGS" evidence="2">
    <location>
        <begin position="153"/>
        <end position="273"/>
    </location>
</feature>
<dbReference type="GO" id="GO:0009968">
    <property type="term" value="P:negative regulation of signal transduction"/>
    <property type="evidence" value="ECO:0007669"/>
    <property type="project" value="UniProtKB-KW"/>
</dbReference>
<dbReference type="SUPFAM" id="SSF48097">
    <property type="entry name" value="Regulator of G-protein signaling, RGS"/>
    <property type="match status" value="1"/>
</dbReference>
<dbReference type="PRINTS" id="PR01301">
    <property type="entry name" value="RGSPROTEIN"/>
</dbReference>
<name>A0A0L0G1X2_9EUKA</name>
<dbReference type="InterPro" id="IPR036305">
    <property type="entry name" value="RGS_sf"/>
</dbReference>
<dbReference type="EMBL" id="KQ241887">
    <property type="protein sequence ID" value="KNC82839.1"/>
    <property type="molecule type" value="Genomic_DNA"/>
</dbReference>
<dbReference type="InterPro" id="IPR047016">
    <property type="entry name" value="RGS6/7/9/11"/>
</dbReference>
<dbReference type="InterPro" id="IPR047017">
    <property type="entry name" value="RGS6/7/9/11_DHEX_sf"/>
</dbReference>
<dbReference type="Proteomes" id="UP000054560">
    <property type="component" value="Unassembled WGS sequence"/>
</dbReference>
<dbReference type="Gene3D" id="1.10.167.10">
    <property type="entry name" value="Regulator of G-protein Signalling 4, domain 2"/>
    <property type="match status" value="1"/>
</dbReference>
<dbReference type="InterPro" id="IPR044926">
    <property type="entry name" value="RGS_subdomain_2"/>
</dbReference>
<dbReference type="PROSITE" id="PS50132">
    <property type="entry name" value="RGS"/>
    <property type="match status" value="1"/>
</dbReference>
<dbReference type="RefSeq" id="XP_014156741.1">
    <property type="nucleotide sequence ID" value="XM_014301266.1"/>
</dbReference>
<dbReference type="SMART" id="SM00315">
    <property type="entry name" value="RGS"/>
    <property type="match status" value="1"/>
</dbReference>
<sequence>MAKILAQKLFDTGYIFPLEYGPIVDSEEQIIRFQTPFYWPSISNSVSDFDYAVYLSKLALKKVAMQDYETQALSQLSNALKWRWEFVQQQAAETMRSYKEMTSMNRQIMDSQESAYFWVHRPPPSKDGMAQTMIEDEEILDDRALEAPQWAEGLSQLLASEQGRIMYGDFLASEYSRENLDFWVECEKFKNLGERDQELMCKEARVIYNQFLVANAPREVNVPQGMRQVMWRKIENLQLTCTDLETSKNNIYELMNKDSYSRFLRSPEFIALVQAAEATRLIMA</sequence>
<dbReference type="Pfam" id="PF00615">
    <property type="entry name" value="RGS"/>
    <property type="match status" value="1"/>
</dbReference>
<organism evidence="3 4">
    <name type="scientific">Sphaeroforma arctica JP610</name>
    <dbReference type="NCBI Taxonomy" id="667725"/>
    <lineage>
        <taxon>Eukaryota</taxon>
        <taxon>Ichthyosporea</taxon>
        <taxon>Ichthyophonida</taxon>
        <taxon>Sphaeroforma</taxon>
    </lineage>
</organism>
<proteinExistence type="predicted"/>
<evidence type="ECO:0000313" key="3">
    <source>
        <dbReference type="EMBL" id="KNC82839.1"/>
    </source>
</evidence>
<dbReference type="GO" id="GO:0008277">
    <property type="term" value="P:regulation of G protein-coupled receptor signaling pathway"/>
    <property type="evidence" value="ECO:0007669"/>
    <property type="project" value="InterPro"/>
</dbReference>
<dbReference type="PANTHER" id="PTHR45746:SF6">
    <property type="entry name" value="LP21163P"/>
    <property type="match status" value="1"/>
</dbReference>
<evidence type="ECO:0000256" key="1">
    <source>
        <dbReference type="ARBA" id="ARBA00022700"/>
    </source>
</evidence>
<reference evidence="3 4" key="1">
    <citation type="submission" date="2011-02" db="EMBL/GenBank/DDBJ databases">
        <title>The Genome Sequence of Sphaeroforma arctica JP610.</title>
        <authorList>
            <consortium name="The Broad Institute Genome Sequencing Platform"/>
            <person name="Russ C."/>
            <person name="Cuomo C."/>
            <person name="Young S.K."/>
            <person name="Zeng Q."/>
            <person name="Gargeya S."/>
            <person name="Alvarado L."/>
            <person name="Berlin A."/>
            <person name="Chapman S.B."/>
            <person name="Chen Z."/>
            <person name="Freedman E."/>
            <person name="Gellesch M."/>
            <person name="Goldberg J."/>
            <person name="Griggs A."/>
            <person name="Gujja S."/>
            <person name="Heilman E."/>
            <person name="Heiman D."/>
            <person name="Howarth C."/>
            <person name="Mehta T."/>
            <person name="Neiman D."/>
            <person name="Pearson M."/>
            <person name="Roberts A."/>
            <person name="Saif S."/>
            <person name="Shea T."/>
            <person name="Shenoy N."/>
            <person name="Sisk P."/>
            <person name="Stolte C."/>
            <person name="Sykes S."/>
            <person name="White J."/>
            <person name="Yandava C."/>
            <person name="Burger G."/>
            <person name="Gray M.W."/>
            <person name="Holland P.W.H."/>
            <person name="King N."/>
            <person name="Lang F.B.F."/>
            <person name="Roger A.J."/>
            <person name="Ruiz-Trillo I."/>
            <person name="Haas B."/>
            <person name="Nusbaum C."/>
            <person name="Birren B."/>
        </authorList>
    </citation>
    <scope>NUCLEOTIDE SEQUENCE [LARGE SCALE GENOMIC DNA]</scope>
    <source>
        <strain evidence="3 4">JP610</strain>
    </source>
</reference>
<dbReference type="eggNOG" id="KOG3589">
    <property type="taxonomic scope" value="Eukaryota"/>
</dbReference>
<dbReference type="AlphaFoldDB" id="A0A0L0G1X2"/>
<dbReference type="Gene3D" id="1.10.196.10">
    <property type="match status" value="1"/>
</dbReference>
<keyword evidence="4" id="KW-1185">Reference proteome</keyword>
<dbReference type="InterPro" id="IPR024066">
    <property type="entry name" value="RGS_subdom1/3"/>
</dbReference>
<dbReference type="GeneID" id="25905390"/>